<evidence type="ECO:0000313" key="2">
    <source>
        <dbReference type="EMBL" id="SVA95814.1"/>
    </source>
</evidence>
<dbReference type="SUPFAM" id="SSF53474">
    <property type="entry name" value="alpha/beta-Hydrolases"/>
    <property type="match status" value="1"/>
</dbReference>
<dbReference type="InterPro" id="IPR029058">
    <property type="entry name" value="AB_hydrolase_fold"/>
</dbReference>
<reference evidence="2" key="1">
    <citation type="submission" date="2018-05" db="EMBL/GenBank/DDBJ databases">
        <authorList>
            <person name="Lanie J.A."/>
            <person name="Ng W.-L."/>
            <person name="Kazmierczak K.M."/>
            <person name="Andrzejewski T.M."/>
            <person name="Davidsen T.M."/>
            <person name="Wayne K.J."/>
            <person name="Tettelin H."/>
            <person name="Glass J.I."/>
            <person name="Rusch D."/>
            <person name="Podicherti R."/>
            <person name="Tsui H.-C.T."/>
            <person name="Winkler M.E."/>
        </authorList>
    </citation>
    <scope>NUCLEOTIDE SEQUENCE</scope>
</reference>
<feature type="non-terminal residue" evidence="2">
    <location>
        <position position="75"/>
    </location>
</feature>
<name>A0A382A377_9ZZZZ</name>
<evidence type="ECO:0000256" key="1">
    <source>
        <dbReference type="SAM" id="MobiDB-lite"/>
    </source>
</evidence>
<dbReference type="AlphaFoldDB" id="A0A382A377"/>
<protein>
    <recommendedName>
        <fullName evidence="3">AB hydrolase-1 domain-containing protein</fullName>
    </recommendedName>
</protein>
<proteinExistence type="predicted"/>
<accession>A0A382A377</accession>
<sequence length="75" mass="8309">MPKAEVNGIAIEYDIQGDGEPLLLVMGLGGQLTDWRDEFVGLFVDRGFKVIRYDNRDSGLSSQGTWKPPSQPTII</sequence>
<feature type="region of interest" description="Disordered" evidence="1">
    <location>
        <begin position="56"/>
        <end position="75"/>
    </location>
</feature>
<dbReference type="Gene3D" id="3.40.50.1820">
    <property type="entry name" value="alpha/beta hydrolase"/>
    <property type="match status" value="1"/>
</dbReference>
<organism evidence="2">
    <name type="scientific">marine metagenome</name>
    <dbReference type="NCBI Taxonomy" id="408172"/>
    <lineage>
        <taxon>unclassified sequences</taxon>
        <taxon>metagenomes</taxon>
        <taxon>ecological metagenomes</taxon>
    </lineage>
</organism>
<evidence type="ECO:0008006" key="3">
    <source>
        <dbReference type="Google" id="ProtNLM"/>
    </source>
</evidence>
<dbReference type="EMBL" id="UINC01023679">
    <property type="protein sequence ID" value="SVA95814.1"/>
    <property type="molecule type" value="Genomic_DNA"/>
</dbReference>
<gene>
    <name evidence="2" type="ORF">METZ01_LOCUS148668</name>
</gene>